<evidence type="ECO:0000313" key="5">
    <source>
        <dbReference type="Proteomes" id="UP000332594"/>
    </source>
</evidence>
<proteinExistence type="predicted"/>
<gene>
    <name evidence="2" type="ORF">NCTC13038_03890</name>
    <name evidence="3" type="ORF">NCTC9185_02188</name>
    <name evidence="1" type="ORF">NCTC9997_02160</name>
</gene>
<reference evidence="1 4" key="1">
    <citation type="submission" date="2018-12" db="EMBL/GenBank/DDBJ databases">
        <authorList>
            <consortium name="Pathogen Informatics"/>
        </authorList>
    </citation>
    <scope>NUCLEOTIDE SEQUENCE [LARGE SCALE GENOMIC DNA]</scope>
    <source>
        <strain evidence="2 5">NCTC13038</strain>
        <strain evidence="3 6">NCTC9185</strain>
        <strain evidence="1 4">NCTC9997</strain>
    </source>
</reference>
<name>A0A6D1S379_RAOTE</name>
<evidence type="ECO:0000313" key="2">
    <source>
        <dbReference type="EMBL" id="VFS78428.1"/>
    </source>
</evidence>
<evidence type="ECO:0000313" key="1">
    <source>
        <dbReference type="EMBL" id="VED48509.1"/>
    </source>
</evidence>
<organism evidence="1 4">
    <name type="scientific">Raoultella terrigena</name>
    <name type="common">Klebsiella terrigena</name>
    <dbReference type="NCBI Taxonomy" id="577"/>
    <lineage>
        <taxon>Bacteria</taxon>
        <taxon>Pseudomonadati</taxon>
        <taxon>Pseudomonadota</taxon>
        <taxon>Gammaproteobacteria</taxon>
        <taxon>Enterobacterales</taxon>
        <taxon>Enterobacteriaceae</taxon>
        <taxon>Klebsiella/Raoultella group</taxon>
        <taxon>Raoultella</taxon>
    </lineage>
</organism>
<dbReference type="EMBL" id="CAADJG010000002">
    <property type="protein sequence ID" value="VFS78428.1"/>
    <property type="molecule type" value="Genomic_DNA"/>
</dbReference>
<accession>A0A6D1S379</accession>
<dbReference type="GeneID" id="57503918"/>
<sequence length="43" mass="5052">MNMQTGFALLLCVFCLCISVYCLVSYLKDRKKQKIPFTYGRKK</sequence>
<dbReference type="EMBL" id="CABDVU010000001">
    <property type="protein sequence ID" value="VTN10269.1"/>
    <property type="molecule type" value="Genomic_DNA"/>
</dbReference>
<keyword evidence="4" id="KW-1185">Reference proteome</keyword>
<dbReference type="InterPro" id="IPR049833">
    <property type="entry name" value="KPN01023-like"/>
</dbReference>
<dbReference type="RefSeq" id="WP_141334811.1">
    <property type="nucleotide sequence ID" value="NZ_BJNO01000003.1"/>
</dbReference>
<evidence type="ECO:0000313" key="3">
    <source>
        <dbReference type="EMBL" id="VTN10269.1"/>
    </source>
</evidence>
<dbReference type="OrthoDB" id="6577217at2"/>
<dbReference type="AlphaFoldDB" id="A0A6D1S379"/>
<protein>
    <submittedName>
        <fullName evidence="1">Uncharacterized protein</fullName>
    </submittedName>
</protein>
<evidence type="ECO:0000313" key="6">
    <source>
        <dbReference type="Proteomes" id="UP000339249"/>
    </source>
</evidence>
<dbReference type="EMBL" id="LR134253">
    <property type="protein sequence ID" value="VED48509.1"/>
    <property type="molecule type" value="Genomic_DNA"/>
</dbReference>
<dbReference type="NCBIfam" id="NF033853">
    <property type="entry name" value="KPN_two_small"/>
    <property type="match status" value="1"/>
</dbReference>
<dbReference type="Proteomes" id="UP000267630">
    <property type="component" value="Chromosome 3"/>
</dbReference>
<dbReference type="Proteomes" id="UP000332594">
    <property type="component" value="Unassembled WGS sequence"/>
</dbReference>
<dbReference type="Proteomes" id="UP000339249">
    <property type="component" value="Unassembled WGS sequence"/>
</dbReference>
<evidence type="ECO:0000313" key="4">
    <source>
        <dbReference type="Proteomes" id="UP000267630"/>
    </source>
</evidence>